<evidence type="ECO:0000313" key="9">
    <source>
        <dbReference type="WBParaSite" id="TMUE_1000003564.1"/>
    </source>
</evidence>
<dbReference type="Pfam" id="PF00134">
    <property type="entry name" value="Cyclin_N"/>
    <property type="match status" value="1"/>
</dbReference>
<sequence length="499" mass="55570">MSRDAAEVQNGQTVELEEDSNPTAQAKNEVVVAGEEVGPRSAFGSMASRDNATESSSGNYPLNYITNILRNIGPRRAIHTSADATKPANAKPVDAIADTEPADTDANAKLGDDAANPKPVDVATNAQPTDVTANADPVGAVATAEPASLEVIDEPVGLAVDSEPADVPANPQLVNGIANGEPEEARETAEGANAANGRLDEAMEVVEADQANDAEQIVDIDRERNPILVSEYANAIYAYLMNLERQYPIRSNYMHGYRKITPRMRAVLVEWLVQVHFRYKLAPETMYMAINITDMFLQNVEVPKNELQLVGVTALYLSSKYEEVYIMDLNQAVYVTDYTYTRDMVLTMERRILNTLQFHISRPFAITFLRRFSRANMASQIIHTMAKYFLELMLLDYSLVSEYPSKLAATALRLATMVLRNDDWSPTLEHYTTYTAADLDSAVIKFLIFYERYQPGKMIQGQIGSMIAQKYSEPVNKRVSTMPCIDVVLKRLYKHWEQS</sequence>
<evidence type="ECO:0000256" key="3">
    <source>
        <dbReference type="ARBA" id="ARBA00023306"/>
    </source>
</evidence>
<dbReference type="SMART" id="SM01332">
    <property type="entry name" value="Cyclin_C"/>
    <property type="match status" value="1"/>
</dbReference>
<dbReference type="SUPFAM" id="SSF47954">
    <property type="entry name" value="Cyclin-like"/>
    <property type="match status" value="2"/>
</dbReference>
<dbReference type="Proteomes" id="UP000046395">
    <property type="component" value="Unassembled WGS sequence"/>
</dbReference>
<comment type="similarity">
    <text evidence="4">Belongs to the cyclin family.</text>
</comment>
<evidence type="ECO:0000313" key="8">
    <source>
        <dbReference type="Proteomes" id="UP000046395"/>
    </source>
</evidence>
<dbReference type="WBParaSite" id="TMUE_1000003564.1">
    <property type="protein sequence ID" value="TMUE_1000003564.1"/>
    <property type="gene ID" value="WBGene00289373"/>
</dbReference>
<organism evidence="8 9">
    <name type="scientific">Trichuris muris</name>
    <name type="common">Mouse whipworm</name>
    <dbReference type="NCBI Taxonomy" id="70415"/>
    <lineage>
        <taxon>Eukaryota</taxon>
        <taxon>Metazoa</taxon>
        <taxon>Ecdysozoa</taxon>
        <taxon>Nematoda</taxon>
        <taxon>Enoplea</taxon>
        <taxon>Dorylaimia</taxon>
        <taxon>Trichinellida</taxon>
        <taxon>Trichuridae</taxon>
        <taxon>Trichuris</taxon>
    </lineage>
</organism>
<protein>
    <submittedName>
        <fullName evidence="9">Cyclin N-terminal domain-containing protein</fullName>
    </submittedName>
</protein>
<evidence type="ECO:0000259" key="7">
    <source>
        <dbReference type="SMART" id="SM01332"/>
    </source>
</evidence>
<dbReference type="InterPro" id="IPR039361">
    <property type="entry name" value="Cyclin"/>
</dbReference>
<dbReference type="PANTHER" id="PTHR10177">
    <property type="entry name" value="CYCLINS"/>
    <property type="match status" value="1"/>
</dbReference>
<dbReference type="FunFam" id="1.10.472.10:FF:000001">
    <property type="entry name" value="G2/mitotic-specific cyclin"/>
    <property type="match status" value="1"/>
</dbReference>
<dbReference type="GO" id="GO:0051301">
    <property type="term" value="P:cell division"/>
    <property type="evidence" value="ECO:0007669"/>
    <property type="project" value="UniProtKB-KW"/>
</dbReference>
<accession>A0A5S6Q8L8</accession>
<reference evidence="9" key="1">
    <citation type="submission" date="2019-12" db="UniProtKB">
        <authorList>
            <consortium name="WormBaseParasite"/>
        </authorList>
    </citation>
    <scope>IDENTIFICATION</scope>
</reference>
<feature type="region of interest" description="Disordered" evidence="5">
    <location>
        <begin position="103"/>
        <end position="136"/>
    </location>
</feature>
<keyword evidence="2 4" id="KW-0195">Cyclin</keyword>
<proteinExistence type="inferred from homology"/>
<evidence type="ECO:0000256" key="1">
    <source>
        <dbReference type="ARBA" id="ARBA00022618"/>
    </source>
</evidence>
<feature type="region of interest" description="Disordered" evidence="5">
    <location>
        <begin position="1"/>
        <end position="57"/>
    </location>
</feature>
<feature type="domain" description="Cyclin-like" evidence="6">
    <location>
        <begin position="367"/>
        <end position="448"/>
    </location>
</feature>
<keyword evidence="1" id="KW-0132">Cell division</keyword>
<keyword evidence="8" id="KW-1185">Reference proteome</keyword>
<evidence type="ECO:0000259" key="6">
    <source>
        <dbReference type="SMART" id="SM00385"/>
    </source>
</evidence>
<dbReference type="Pfam" id="PF02984">
    <property type="entry name" value="Cyclin_C"/>
    <property type="match status" value="1"/>
</dbReference>
<dbReference type="STRING" id="70415.A0A5S6Q8L8"/>
<feature type="domain" description="Cyclin-like" evidence="6">
    <location>
        <begin position="270"/>
        <end position="354"/>
    </location>
</feature>
<evidence type="ECO:0000256" key="5">
    <source>
        <dbReference type="SAM" id="MobiDB-lite"/>
    </source>
</evidence>
<evidence type="ECO:0000256" key="4">
    <source>
        <dbReference type="RuleBase" id="RU000383"/>
    </source>
</evidence>
<feature type="compositionally biased region" description="Polar residues" evidence="5">
    <location>
        <begin position="48"/>
        <end position="57"/>
    </location>
</feature>
<dbReference type="InterPro" id="IPR006671">
    <property type="entry name" value="Cyclin_N"/>
</dbReference>
<dbReference type="InterPro" id="IPR036915">
    <property type="entry name" value="Cyclin-like_sf"/>
</dbReference>
<dbReference type="InterPro" id="IPR004367">
    <property type="entry name" value="Cyclin_C-dom"/>
</dbReference>
<dbReference type="SMART" id="SM00385">
    <property type="entry name" value="CYCLIN"/>
    <property type="match status" value="2"/>
</dbReference>
<keyword evidence="3" id="KW-0131">Cell cycle</keyword>
<feature type="domain" description="Cyclin C-terminal" evidence="7">
    <location>
        <begin position="363"/>
        <end position="485"/>
    </location>
</feature>
<dbReference type="AlphaFoldDB" id="A0A5S6Q8L8"/>
<dbReference type="InterPro" id="IPR013763">
    <property type="entry name" value="Cyclin-like_dom"/>
</dbReference>
<name>A0A5S6Q8L8_TRIMR</name>
<evidence type="ECO:0000256" key="2">
    <source>
        <dbReference type="ARBA" id="ARBA00023127"/>
    </source>
</evidence>
<dbReference type="Gene3D" id="1.10.472.10">
    <property type="entry name" value="Cyclin-like"/>
    <property type="match status" value="2"/>
</dbReference>
<dbReference type="CDD" id="cd20507">
    <property type="entry name" value="CYCLIN_CCNB1-like_rpt1"/>
    <property type="match status" value="1"/>
</dbReference>